<dbReference type="AlphaFoldDB" id="A0A2J7PUW4"/>
<name>A0A2J7PUW4_9NEOP</name>
<protein>
    <recommendedName>
        <fullName evidence="3">Transposase</fullName>
    </recommendedName>
</protein>
<dbReference type="InterPro" id="IPR036397">
    <property type="entry name" value="RNaseH_sf"/>
</dbReference>
<organism evidence="1 2">
    <name type="scientific">Cryptotermes secundus</name>
    <dbReference type="NCBI Taxonomy" id="105785"/>
    <lineage>
        <taxon>Eukaryota</taxon>
        <taxon>Metazoa</taxon>
        <taxon>Ecdysozoa</taxon>
        <taxon>Arthropoda</taxon>
        <taxon>Hexapoda</taxon>
        <taxon>Insecta</taxon>
        <taxon>Pterygota</taxon>
        <taxon>Neoptera</taxon>
        <taxon>Polyneoptera</taxon>
        <taxon>Dictyoptera</taxon>
        <taxon>Blattodea</taxon>
        <taxon>Blattoidea</taxon>
        <taxon>Termitoidae</taxon>
        <taxon>Kalotermitidae</taxon>
        <taxon>Cryptotermitinae</taxon>
        <taxon>Cryptotermes</taxon>
    </lineage>
</organism>
<keyword evidence="2" id="KW-1185">Reference proteome</keyword>
<accession>A0A2J7PUW4</accession>
<dbReference type="STRING" id="105785.A0A2J7PUW4"/>
<evidence type="ECO:0008006" key="3">
    <source>
        <dbReference type="Google" id="ProtNLM"/>
    </source>
</evidence>
<dbReference type="Gene3D" id="3.30.420.10">
    <property type="entry name" value="Ribonuclease H-like superfamily/Ribonuclease H"/>
    <property type="match status" value="1"/>
</dbReference>
<evidence type="ECO:0000313" key="2">
    <source>
        <dbReference type="Proteomes" id="UP000235965"/>
    </source>
</evidence>
<dbReference type="Proteomes" id="UP000235965">
    <property type="component" value="Unassembled WGS sequence"/>
</dbReference>
<dbReference type="InParanoid" id="A0A2J7PUW4"/>
<reference evidence="1 2" key="1">
    <citation type="submission" date="2017-12" db="EMBL/GenBank/DDBJ databases">
        <title>Hemimetabolous genomes reveal molecular basis of termite eusociality.</title>
        <authorList>
            <person name="Harrison M.C."/>
            <person name="Jongepier E."/>
            <person name="Robertson H.M."/>
            <person name="Arning N."/>
            <person name="Bitard-Feildel T."/>
            <person name="Chao H."/>
            <person name="Childers C.P."/>
            <person name="Dinh H."/>
            <person name="Doddapaneni H."/>
            <person name="Dugan S."/>
            <person name="Gowin J."/>
            <person name="Greiner C."/>
            <person name="Han Y."/>
            <person name="Hu H."/>
            <person name="Hughes D.S.T."/>
            <person name="Huylmans A.-K."/>
            <person name="Kemena C."/>
            <person name="Kremer L.P.M."/>
            <person name="Lee S.L."/>
            <person name="Lopez-Ezquerra A."/>
            <person name="Mallet L."/>
            <person name="Monroy-Kuhn J.M."/>
            <person name="Moser A."/>
            <person name="Murali S.C."/>
            <person name="Muzny D.M."/>
            <person name="Otani S."/>
            <person name="Piulachs M.-D."/>
            <person name="Poelchau M."/>
            <person name="Qu J."/>
            <person name="Schaub F."/>
            <person name="Wada-Katsumata A."/>
            <person name="Worley K.C."/>
            <person name="Xie Q."/>
            <person name="Ylla G."/>
            <person name="Poulsen M."/>
            <person name="Gibbs R.A."/>
            <person name="Schal C."/>
            <person name="Richards S."/>
            <person name="Belles X."/>
            <person name="Korb J."/>
            <person name="Bornberg-Bauer E."/>
        </authorList>
    </citation>
    <scope>NUCLEOTIDE SEQUENCE [LARGE SCALE GENOMIC DNA]</scope>
    <source>
        <tissue evidence="1">Whole body</tissue>
    </source>
</reference>
<feature type="non-terminal residue" evidence="1">
    <location>
        <position position="1"/>
    </location>
</feature>
<proteinExistence type="predicted"/>
<gene>
    <name evidence="1" type="ORF">B7P43_G04749</name>
</gene>
<dbReference type="EMBL" id="NEVH01021191">
    <property type="protein sequence ID" value="PNF20127.1"/>
    <property type="molecule type" value="Genomic_DNA"/>
</dbReference>
<dbReference type="PANTHER" id="PTHR46060:SF1">
    <property type="entry name" value="MARINER MOS1 TRANSPOSASE-LIKE PROTEIN"/>
    <property type="match status" value="1"/>
</dbReference>
<dbReference type="PANTHER" id="PTHR46060">
    <property type="entry name" value="MARINER MOS1 TRANSPOSASE-LIKE PROTEIN"/>
    <property type="match status" value="1"/>
</dbReference>
<dbReference type="InterPro" id="IPR052709">
    <property type="entry name" value="Transposase-MT_Hybrid"/>
</dbReference>
<comment type="caution">
    <text evidence="1">The sequence shown here is derived from an EMBL/GenBank/DDBJ whole genome shotgun (WGS) entry which is preliminary data.</text>
</comment>
<dbReference type="GO" id="GO:0003676">
    <property type="term" value="F:nucleic acid binding"/>
    <property type="evidence" value="ECO:0007669"/>
    <property type="project" value="InterPro"/>
</dbReference>
<evidence type="ECO:0000313" key="1">
    <source>
        <dbReference type="EMBL" id="PNF20127.1"/>
    </source>
</evidence>
<sequence>SGQPHVDNHTMQLLASLLDVNRRWATWELAAEVGICHKTVLHILHDILGYRKIAARWVHLTMSEVQQRQRYAIAQDLLDWYQREGDDFLGRIVTLDETWACSYEPHLKRQSNEWKQSNVKAMFNVAYDTDGVILHHTVPQ</sequence>